<keyword evidence="1" id="KW-0805">Transcription regulation</keyword>
<keyword evidence="2" id="KW-0238">DNA-binding</keyword>
<accession>A0ABT1XFJ3</accession>
<protein>
    <submittedName>
        <fullName evidence="5">MarR family transcriptional regulator</fullName>
    </submittedName>
</protein>
<dbReference type="Pfam" id="PF12802">
    <property type="entry name" value="MarR_2"/>
    <property type="match status" value="1"/>
</dbReference>
<evidence type="ECO:0000256" key="1">
    <source>
        <dbReference type="ARBA" id="ARBA00023015"/>
    </source>
</evidence>
<reference evidence="5 6" key="1">
    <citation type="submission" date="2022-06" db="EMBL/GenBank/DDBJ databases">
        <title>Roseomonas CN29.</title>
        <authorList>
            <person name="Cheng Y."/>
            <person name="He X."/>
        </authorList>
    </citation>
    <scope>NUCLEOTIDE SEQUENCE [LARGE SCALE GENOMIC DNA]</scope>
    <source>
        <strain evidence="5 6">CN29</strain>
    </source>
</reference>
<dbReference type="PRINTS" id="PR00598">
    <property type="entry name" value="HTHMARR"/>
</dbReference>
<dbReference type="InterPro" id="IPR036390">
    <property type="entry name" value="WH_DNA-bd_sf"/>
</dbReference>
<evidence type="ECO:0000259" key="4">
    <source>
        <dbReference type="PROSITE" id="PS50995"/>
    </source>
</evidence>
<dbReference type="InterPro" id="IPR000835">
    <property type="entry name" value="HTH_MarR-typ"/>
</dbReference>
<proteinExistence type="predicted"/>
<dbReference type="PANTHER" id="PTHR42756">
    <property type="entry name" value="TRANSCRIPTIONAL REGULATOR, MARR"/>
    <property type="match status" value="1"/>
</dbReference>
<dbReference type="PANTHER" id="PTHR42756:SF1">
    <property type="entry name" value="TRANSCRIPTIONAL REPRESSOR OF EMRAB OPERON"/>
    <property type="match status" value="1"/>
</dbReference>
<dbReference type="SUPFAM" id="SSF46785">
    <property type="entry name" value="Winged helix' DNA-binding domain"/>
    <property type="match status" value="1"/>
</dbReference>
<dbReference type="PROSITE" id="PS50995">
    <property type="entry name" value="HTH_MARR_2"/>
    <property type="match status" value="1"/>
</dbReference>
<organism evidence="5 6">
    <name type="scientific">Roseomonas populi</name>
    <dbReference type="NCBI Taxonomy" id="3121582"/>
    <lineage>
        <taxon>Bacteria</taxon>
        <taxon>Pseudomonadati</taxon>
        <taxon>Pseudomonadota</taxon>
        <taxon>Alphaproteobacteria</taxon>
        <taxon>Acetobacterales</taxon>
        <taxon>Roseomonadaceae</taxon>
        <taxon>Roseomonas</taxon>
    </lineage>
</organism>
<dbReference type="SMART" id="SM00347">
    <property type="entry name" value="HTH_MARR"/>
    <property type="match status" value="1"/>
</dbReference>
<evidence type="ECO:0000256" key="2">
    <source>
        <dbReference type="ARBA" id="ARBA00023125"/>
    </source>
</evidence>
<sequence length="168" mass="18877">MERESDAVDALVEAWRTARPELDPRHLHVLGRVSRIEAAFRRRVDALLAPLGLSWDMFDLMATLWRAPGHAMRPGELSRWCLLSSGAMTKRIDRLVAAGLARREADPSDRRAQLVRLTEAGVALAERAVPLHFRGARETLGSLSEREEKAFTASARKLLRFLEGPEDE</sequence>
<dbReference type="InterPro" id="IPR036388">
    <property type="entry name" value="WH-like_DNA-bd_sf"/>
</dbReference>
<keyword evidence="3" id="KW-0804">Transcription</keyword>
<gene>
    <name evidence="5" type="ORF">NRP21_27195</name>
</gene>
<dbReference type="RefSeq" id="WP_257719390.1">
    <property type="nucleotide sequence ID" value="NZ_JANJOU010000040.1"/>
</dbReference>
<evidence type="ECO:0000256" key="3">
    <source>
        <dbReference type="ARBA" id="ARBA00023163"/>
    </source>
</evidence>
<evidence type="ECO:0000313" key="5">
    <source>
        <dbReference type="EMBL" id="MCR0985744.1"/>
    </source>
</evidence>
<keyword evidence="6" id="KW-1185">Reference proteome</keyword>
<evidence type="ECO:0000313" key="6">
    <source>
        <dbReference type="Proteomes" id="UP001524642"/>
    </source>
</evidence>
<dbReference type="Gene3D" id="1.10.10.10">
    <property type="entry name" value="Winged helix-like DNA-binding domain superfamily/Winged helix DNA-binding domain"/>
    <property type="match status" value="1"/>
</dbReference>
<comment type="caution">
    <text evidence="5">The sequence shown here is derived from an EMBL/GenBank/DDBJ whole genome shotgun (WGS) entry which is preliminary data.</text>
</comment>
<feature type="domain" description="HTH marR-type" evidence="4">
    <location>
        <begin position="23"/>
        <end position="160"/>
    </location>
</feature>
<dbReference type="Proteomes" id="UP001524642">
    <property type="component" value="Unassembled WGS sequence"/>
</dbReference>
<name>A0ABT1XFJ3_9PROT</name>
<dbReference type="EMBL" id="JANJOU010000040">
    <property type="protein sequence ID" value="MCR0985744.1"/>
    <property type="molecule type" value="Genomic_DNA"/>
</dbReference>